<dbReference type="Gene3D" id="2.60.40.790">
    <property type="match status" value="1"/>
</dbReference>
<evidence type="ECO:0000313" key="4">
    <source>
        <dbReference type="EMBL" id="QNA45557.1"/>
    </source>
</evidence>
<protein>
    <submittedName>
        <fullName evidence="4">Hsp20/alpha crystallin family protein</fullName>
    </submittedName>
</protein>
<dbReference type="SUPFAM" id="SSF49764">
    <property type="entry name" value="HSP20-like chaperones"/>
    <property type="match status" value="1"/>
</dbReference>
<evidence type="ECO:0000256" key="2">
    <source>
        <dbReference type="RuleBase" id="RU003616"/>
    </source>
</evidence>
<dbReference type="InterPro" id="IPR008978">
    <property type="entry name" value="HSP20-like_chaperone"/>
</dbReference>
<keyword evidence="5" id="KW-1185">Reference proteome</keyword>
<evidence type="ECO:0000313" key="5">
    <source>
        <dbReference type="Proteomes" id="UP000515344"/>
    </source>
</evidence>
<gene>
    <name evidence="4" type="ORF">H4075_04965</name>
</gene>
<sequence>MSTRAISKPGMLPTVFNDFFKPWNEWFDNGGAFSGNTMTMPAVNIVETKEEYKVSLAVPGMKKEDFNIDVEGNMLTISCEREENREEKEHQYTRKEYNYSSFSRSFTLPEEVNKEKIEAKYEEGVLKLMLPKREEAKKLAAGKHIAVK</sequence>
<name>A0A7G5XJA4_9BACT</name>
<accession>A0A7G5XJA4</accession>
<dbReference type="CDD" id="cd06464">
    <property type="entry name" value="ACD_sHsps-like"/>
    <property type="match status" value="1"/>
</dbReference>
<dbReference type="PANTHER" id="PTHR11527">
    <property type="entry name" value="HEAT-SHOCK PROTEIN 20 FAMILY MEMBER"/>
    <property type="match status" value="1"/>
</dbReference>
<reference evidence="5" key="1">
    <citation type="submission" date="2020-08" db="EMBL/GenBank/DDBJ databases">
        <title>Lacibacter sp. S13-6-6 genome sequencing.</title>
        <authorList>
            <person name="Jin L."/>
        </authorList>
    </citation>
    <scope>NUCLEOTIDE SEQUENCE [LARGE SCALE GENOMIC DNA]</scope>
    <source>
        <strain evidence="5">S13-6-6</strain>
    </source>
</reference>
<dbReference type="EMBL" id="CP060007">
    <property type="protein sequence ID" value="QNA45557.1"/>
    <property type="molecule type" value="Genomic_DNA"/>
</dbReference>
<feature type="domain" description="SHSP" evidence="3">
    <location>
        <begin position="34"/>
        <end position="148"/>
    </location>
</feature>
<comment type="similarity">
    <text evidence="1 2">Belongs to the small heat shock protein (HSP20) family.</text>
</comment>
<evidence type="ECO:0000259" key="3">
    <source>
        <dbReference type="PROSITE" id="PS01031"/>
    </source>
</evidence>
<dbReference type="KEGG" id="lacs:H4075_04965"/>
<organism evidence="4 5">
    <name type="scientific">Lacibacter sediminis</name>
    <dbReference type="NCBI Taxonomy" id="2760713"/>
    <lineage>
        <taxon>Bacteria</taxon>
        <taxon>Pseudomonadati</taxon>
        <taxon>Bacteroidota</taxon>
        <taxon>Chitinophagia</taxon>
        <taxon>Chitinophagales</taxon>
        <taxon>Chitinophagaceae</taxon>
        <taxon>Lacibacter</taxon>
    </lineage>
</organism>
<proteinExistence type="inferred from homology"/>
<evidence type="ECO:0000256" key="1">
    <source>
        <dbReference type="PROSITE-ProRule" id="PRU00285"/>
    </source>
</evidence>
<dbReference type="InterPro" id="IPR031107">
    <property type="entry name" value="Small_HSP"/>
</dbReference>
<dbReference type="PROSITE" id="PS01031">
    <property type="entry name" value="SHSP"/>
    <property type="match status" value="1"/>
</dbReference>
<dbReference type="InterPro" id="IPR002068">
    <property type="entry name" value="A-crystallin/Hsp20_dom"/>
</dbReference>
<dbReference type="Pfam" id="PF00011">
    <property type="entry name" value="HSP20"/>
    <property type="match status" value="1"/>
</dbReference>
<dbReference type="AlphaFoldDB" id="A0A7G5XJA4"/>
<dbReference type="RefSeq" id="WP_182804718.1">
    <property type="nucleotide sequence ID" value="NZ_CP060007.1"/>
</dbReference>
<dbReference type="Proteomes" id="UP000515344">
    <property type="component" value="Chromosome"/>
</dbReference>